<proteinExistence type="predicted"/>
<accession>A0AA38L8E2</accession>
<feature type="non-terminal residue" evidence="2">
    <location>
        <position position="1"/>
    </location>
</feature>
<evidence type="ECO:0000256" key="1">
    <source>
        <dbReference type="SAM" id="MobiDB-lite"/>
    </source>
</evidence>
<dbReference type="Proteomes" id="UP000824469">
    <property type="component" value="Unassembled WGS sequence"/>
</dbReference>
<keyword evidence="3" id="KW-1185">Reference proteome</keyword>
<comment type="caution">
    <text evidence="2">The sequence shown here is derived from an EMBL/GenBank/DDBJ whole genome shotgun (WGS) entry which is preliminary data.</text>
</comment>
<sequence>STEMENDKDSETRPYDFRSDEESEDENSTPGRPLQVVSTQPIGDEQGEQQLCRSTRLRKLTQKASESYALSVEVDEPLSVQEVLQSIYAADW</sequence>
<organism evidence="2 3">
    <name type="scientific">Taxus chinensis</name>
    <name type="common">Chinese yew</name>
    <name type="synonym">Taxus wallichiana var. chinensis</name>
    <dbReference type="NCBI Taxonomy" id="29808"/>
    <lineage>
        <taxon>Eukaryota</taxon>
        <taxon>Viridiplantae</taxon>
        <taxon>Streptophyta</taxon>
        <taxon>Embryophyta</taxon>
        <taxon>Tracheophyta</taxon>
        <taxon>Spermatophyta</taxon>
        <taxon>Pinopsida</taxon>
        <taxon>Pinidae</taxon>
        <taxon>Conifers II</taxon>
        <taxon>Cupressales</taxon>
        <taxon>Taxaceae</taxon>
        <taxon>Taxus</taxon>
    </lineage>
</organism>
<dbReference type="EMBL" id="JAHRHJ020000006">
    <property type="protein sequence ID" value="KAH9311152.1"/>
    <property type="molecule type" value="Genomic_DNA"/>
</dbReference>
<gene>
    <name evidence="2" type="ORF">KI387_026187</name>
</gene>
<dbReference type="AlphaFoldDB" id="A0AA38L8E2"/>
<feature type="compositionally biased region" description="Basic and acidic residues" evidence="1">
    <location>
        <begin position="1"/>
        <end position="20"/>
    </location>
</feature>
<reference evidence="2 3" key="1">
    <citation type="journal article" date="2021" name="Nat. Plants">
        <title>The Taxus genome provides insights into paclitaxel biosynthesis.</title>
        <authorList>
            <person name="Xiong X."/>
            <person name="Gou J."/>
            <person name="Liao Q."/>
            <person name="Li Y."/>
            <person name="Zhou Q."/>
            <person name="Bi G."/>
            <person name="Li C."/>
            <person name="Du R."/>
            <person name="Wang X."/>
            <person name="Sun T."/>
            <person name="Guo L."/>
            <person name="Liang H."/>
            <person name="Lu P."/>
            <person name="Wu Y."/>
            <person name="Zhang Z."/>
            <person name="Ro D.K."/>
            <person name="Shang Y."/>
            <person name="Huang S."/>
            <person name="Yan J."/>
        </authorList>
    </citation>
    <scope>NUCLEOTIDE SEQUENCE [LARGE SCALE GENOMIC DNA]</scope>
    <source>
        <strain evidence="2">Ta-2019</strain>
    </source>
</reference>
<feature type="non-terminal residue" evidence="2">
    <location>
        <position position="92"/>
    </location>
</feature>
<evidence type="ECO:0000313" key="2">
    <source>
        <dbReference type="EMBL" id="KAH9311152.1"/>
    </source>
</evidence>
<name>A0AA38L8E2_TAXCH</name>
<protein>
    <submittedName>
        <fullName evidence="2">Uncharacterized protein</fullName>
    </submittedName>
</protein>
<evidence type="ECO:0000313" key="3">
    <source>
        <dbReference type="Proteomes" id="UP000824469"/>
    </source>
</evidence>
<feature type="region of interest" description="Disordered" evidence="1">
    <location>
        <begin position="1"/>
        <end position="47"/>
    </location>
</feature>